<evidence type="ECO:0000259" key="6">
    <source>
        <dbReference type="Pfam" id="PF25989"/>
    </source>
</evidence>
<dbReference type="InterPro" id="IPR058637">
    <property type="entry name" value="YknX-like_C"/>
</dbReference>
<dbReference type="GO" id="GO:0005886">
    <property type="term" value="C:plasma membrane"/>
    <property type="evidence" value="ECO:0007669"/>
    <property type="project" value="TreeGrafter"/>
</dbReference>
<name>A0A917BUK7_9HYPH</name>
<comment type="caution">
    <text evidence="7">The sequence shown here is derived from an EMBL/GenBank/DDBJ whole genome shotgun (WGS) entry which is preliminary data.</text>
</comment>
<dbReference type="Gene3D" id="2.40.420.20">
    <property type="match status" value="1"/>
</dbReference>
<dbReference type="FunFam" id="2.40.420.20:FF:000001">
    <property type="entry name" value="Efflux RND transporter periplasmic adaptor subunit"/>
    <property type="match status" value="1"/>
</dbReference>
<dbReference type="NCBIfam" id="TIGR01730">
    <property type="entry name" value="RND_mfp"/>
    <property type="match status" value="1"/>
</dbReference>
<dbReference type="InterPro" id="IPR058626">
    <property type="entry name" value="MdtA-like_b-barrel"/>
</dbReference>
<dbReference type="Proteomes" id="UP000606044">
    <property type="component" value="Unassembled WGS sequence"/>
</dbReference>
<feature type="domain" description="YknX-like C-terminal permuted SH3-like" evidence="6">
    <location>
        <begin position="319"/>
        <end position="381"/>
    </location>
</feature>
<dbReference type="RefSeq" id="WP_188577005.1">
    <property type="nucleotide sequence ID" value="NZ_BMCT01000001.1"/>
</dbReference>
<dbReference type="Pfam" id="PF25876">
    <property type="entry name" value="HH_MFP_RND"/>
    <property type="match status" value="1"/>
</dbReference>
<evidence type="ECO:0000313" key="8">
    <source>
        <dbReference type="Proteomes" id="UP000606044"/>
    </source>
</evidence>
<dbReference type="InterPro" id="IPR006143">
    <property type="entry name" value="RND_pump_MFP"/>
</dbReference>
<keyword evidence="8" id="KW-1185">Reference proteome</keyword>
<feature type="domain" description="Multidrug resistance protein MdtA-like barrel-sandwich hybrid" evidence="4">
    <location>
        <begin position="72"/>
        <end position="213"/>
    </location>
</feature>
<organism evidence="7 8">
    <name type="scientific">Azorhizobium oxalatiphilum</name>
    <dbReference type="NCBI Taxonomy" id="980631"/>
    <lineage>
        <taxon>Bacteria</taxon>
        <taxon>Pseudomonadati</taxon>
        <taxon>Pseudomonadota</taxon>
        <taxon>Alphaproteobacteria</taxon>
        <taxon>Hyphomicrobiales</taxon>
        <taxon>Xanthobacteraceae</taxon>
        <taxon>Azorhizobium</taxon>
    </lineage>
</organism>
<evidence type="ECO:0000259" key="3">
    <source>
        <dbReference type="Pfam" id="PF25876"/>
    </source>
</evidence>
<evidence type="ECO:0000256" key="2">
    <source>
        <dbReference type="ARBA" id="ARBA00009477"/>
    </source>
</evidence>
<feature type="domain" description="Multidrug resistance protein MdtA-like beta-barrel" evidence="5">
    <location>
        <begin position="242"/>
        <end position="306"/>
    </location>
</feature>
<dbReference type="PANTHER" id="PTHR30158">
    <property type="entry name" value="ACRA/E-RELATED COMPONENT OF DRUG EFFLUX TRANSPORTER"/>
    <property type="match status" value="1"/>
</dbReference>
<dbReference type="EMBL" id="BMCT01000001">
    <property type="protein sequence ID" value="GGF57365.1"/>
    <property type="molecule type" value="Genomic_DNA"/>
</dbReference>
<dbReference type="PANTHER" id="PTHR30158:SF10">
    <property type="entry name" value="CATION EFFLUX PUMP"/>
    <property type="match status" value="1"/>
</dbReference>
<accession>A0A917BUK7</accession>
<dbReference type="Gene3D" id="1.10.287.470">
    <property type="entry name" value="Helix hairpin bin"/>
    <property type="match status" value="1"/>
</dbReference>
<protein>
    <submittedName>
        <fullName evidence="7">MexE family multidrug efflux RND transporter periplasmic adaptor subunit</fullName>
    </submittedName>
</protein>
<gene>
    <name evidence="7" type="ORF">GCM10007301_16330</name>
</gene>
<comment type="subcellular location">
    <subcellularLocation>
        <location evidence="1">Cell envelope</location>
    </subcellularLocation>
</comment>
<dbReference type="Gene3D" id="2.40.30.170">
    <property type="match status" value="1"/>
</dbReference>
<proteinExistence type="inferred from homology"/>
<evidence type="ECO:0000256" key="1">
    <source>
        <dbReference type="ARBA" id="ARBA00004196"/>
    </source>
</evidence>
<dbReference type="Pfam" id="PF25989">
    <property type="entry name" value="YknX_C"/>
    <property type="match status" value="1"/>
</dbReference>
<dbReference type="InterPro" id="IPR058624">
    <property type="entry name" value="MdtA-like_HH"/>
</dbReference>
<reference evidence="7" key="2">
    <citation type="submission" date="2020-09" db="EMBL/GenBank/DDBJ databases">
        <authorList>
            <person name="Sun Q."/>
            <person name="Sedlacek I."/>
        </authorList>
    </citation>
    <scope>NUCLEOTIDE SEQUENCE</scope>
    <source>
        <strain evidence="7">CCM 7897</strain>
    </source>
</reference>
<dbReference type="Pfam" id="PF25917">
    <property type="entry name" value="BSH_RND"/>
    <property type="match status" value="1"/>
</dbReference>
<dbReference type="Pfam" id="PF25944">
    <property type="entry name" value="Beta-barrel_RND"/>
    <property type="match status" value="1"/>
</dbReference>
<dbReference type="SUPFAM" id="SSF111369">
    <property type="entry name" value="HlyD-like secretion proteins"/>
    <property type="match status" value="1"/>
</dbReference>
<evidence type="ECO:0000259" key="4">
    <source>
        <dbReference type="Pfam" id="PF25917"/>
    </source>
</evidence>
<sequence length="405" mass="42751">MPRTSLRVLLGAATALSVVAGGAALVAPVLTRPAVAQTAAAPQAVPVSIAVVQPRDVTPYDEFSGRLEAIERVEVRARVAGAILNVHFKEGELVKAGDSLVTIDPAPYAAEVDRLQAQVVAAEAQVALTKSDLERGQRLFDNRTVAQRDLDERLNASRSAEANLKAAQAALRAAQLNLDYTEVRAPVSGRVGKIEITAGNLVTGGGSSALLTTLVSLNPIYAGFSADEQSVLRALRGLGHVPRTQAEIRRIPVDMITAEDDAAPVRGHMQLIDNQIDARSGTIRVRAVFDNPTGDLIPGQFVRLRMGQPKTAPTLLVSERAVGTDQNKKFVYVVGADNKATYREVALGPSLDGMRIVTAGLADGDRIIVNGLQKVRPGALVNPEIVPMNVASASPAKGSTDVAQR</sequence>
<dbReference type="InterPro" id="IPR058625">
    <property type="entry name" value="MdtA-like_BSH"/>
</dbReference>
<dbReference type="GO" id="GO:0030313">
    <property type="term" value="C:cell envelope"/>
    <property type="evidence" value="ECO:0007669"/>
    <property type="project" value="UniProtKB-SubCell"/>
</dbReference>
<evidence type="ECO:0000313" key="7">
    <source>
        <dbReference type="EMBL" id="GGF57365.1"/>
    </source>
</evidence>
<dbReference type="Gene3D" id="2.40.50.100">
    <property type="match status" value="1"/>
</dbReference>
<reference evidence="7" key="1">
    <citation type="journal article" date="2014" name="Int. J. Syst. Evol. Microbiol.">
        <title>Complete genome sequence of Corynebacterium casei LMG S-19264T (=DSM 44701T), isolated from a smear-ripened cheese.</title>
        <authorList>
            <consortium name="US DOE Joint Genome Institute (JGI-PGF)"/>
            <person name="Walter F."/>
            <person name="Albersmeier A."/>
            <person name="Kalinowski J."/>
            <person name="Ruckert C."/>
        </authorList>
    </citation>
    <scope>NUCLEOTIDE SEQUENCE</scope>
    <source>
        <strain evidence="7">CCM 7897</strain>
    </source>
</reference>
<dbReference type="AlphaFoldDB" id="A0A917BUK7"/>
<dbReference type="GO" id="GO:0022857">
    <property type="term" value="F:transmembrane transporter activity"/>
    <property type="evidence" value="ECO:0007669"/>
    <property type="project" value="InterPro"/>
</dbReference>
<feature type="domain" description="Multidrug resistance protein MdtA-like alpha-helical hairpin" evidence="3">
    <location>
        <begin position="113"/>
        <end position="181"/>
    </location>
</feature>
<dbReference type="GO" id="GO:0046677">
    <property type="term" value="P:response to antibiotic"/>
    <property type="evidence" value="ECO:0007669"/>
    <property type="project" value="TreeGrafter"/>
</dbReference>
<comment type="similarity">
    <text evidence="2">Belongs to the membrane fusion protein (MFP) (TC 8.A.1) family.</text>
</comment>
<evidence type="ECO:0000259" key="5">
    <source>
        <dbReference type="Pfam" id="PF25944"/>
    </source>
</evidence>